<dbReference type="AlphaFoldDB" id="A0A448XK23"/>
<name>A0A448XK23_9PLAT</name>
<protein>
    <submittedName>
        <fullName evidence="1">Uncharacterized protein</fullName>
    </submittedName>
</protein>
<evidence type="ECO:0000313" key="2">
    <source>
        <dbReference type="Proteomes" id="UP000784294"/>
    </source>
</evidence>
<proteinExistence type="predicted"/>
<organism evidence="1 2">
    <name type="scientific">Protopolystoma xenopodis</name>
    <dbReference type="NCBI Taxonomy" id="117903"/>
    <lineage>
        <taxon>Eukaryota</taxon>
        <taxon>Metazoa</taxon>
        <taxon>Spiralia</taxon>
        <taxon>Lophotrochozoa</taxon>
        <taxon>Platyhelminthes</taxon>
        <taxon>Monogenea</taxon>
        <taxon>Polyopisthocotylea</taxon>
        <taxon>Polystomatidea</taxon>
        <taxon>Polystomatidae</taxon>
        <taxon>Protopolystoma</taxon>
    </lineage>
</organism>
<gene>
    <name evidence="1" type="ORF">PXEA_LOCUS31981</name>
</gene>
<evidence type="ECO:0000313" key="1">
    <source>
        <dbReference type="EMBL" id="VEL38541.1"/>
    </source>
</evidence>
<sequence>MLPAKRLEMYQVNGPMMEVTNIMAEEAGLDAFHKVFLTLRPSCRNKVEPTLDCSKLSWPTERWPVYCDCAVGLYQGGYEFGQ</sequence>
<accession>A0A448XK23</accession>
<reference evidence="1" key="1">
    <citation type="submission" date="2018-11" db="EMBL/GenBank/DDBJ databases">
        <authorList>
            <consortium name="Pathogen Informatics"/>
        </authorList>
    </citation>
    <scope>NUCLEOTIDE SEQUENCE</scope>
</reference>
<dbReference type="EMBL" id="CAAALY010258226">
    <property type="protein sequence ID" value="VEL38541.1"/>
    <property type="molecule type" value="Genomic_DNA"/>
</dbReference>
<dbReference type="Proteomes" id="UP000784294">
    <property type="component" value="Unassembled WGS sequence"/>
</dbReference>
<comment type="caution">
    <text evidence="1">The sequence shown here is derived from an EMBL/GenBank/DDBJ whole genome shotgun (WGS) entry which is preliminary data.</text>
</comment>
<keyword evidence="2" id="KW-1185">Reference proteome</keyword>